<keyword evidence="2" id="KW-1185">Reference proteome</keyword>
<reference evidence="1" key="1">
    <citation type="submission" date="2014-09" db="EMBL/GenBank/DDBJ databases">
        <title>Genome sequence of the luminous mushroom Mycena chlorophos for searching fungal bioluminescence genes.</title>
        <authorList>
            <person name="Tanaka Y."/>
            <person name="Kasuga D."/>
            <person name="Oba Y."/>
            <person name="Hase S."/>
            <person name="Sato K."/>
            <person name="Oba Y."/>
            <person name="Sakakibara Y."/>
        </authorList>
    </citation>
    <scope>NUCLEOTIDE SEQUENCE</scope>
</reference>
<name>A0ABQ0LE65_MYCCL</name>
<organism evidence="1 2">
    <name type="scientific">Mycena chlorophos</name>
    <name type="common">Agaric fungus</name>
    <name type="synonym">Agaricus chlorophos</name>
    <dbReference type="NCBI Taxonomy" id="658473"/>
    <lineage>
        <taxon>Eukaryota</taxon>
        <taxon>Fungi</taxon>
        <taxon>Dikarya</taxon>
        <taxon>Basidiomycota</taxon>
        <taxon>Agaricomycotina</taxon>
        <taxon>Agaricomycetes</taxon>
        <taxon>Agaricomycetidae</taxon>
        <taxon>Agaricales</taxon>
        <taxon>Marasmiineae</taxon>
        <taxon>Mycenaceae</taxon>
        <taxon>Mycena</taxon>
    </lineage>
</organism>
<dbReference type="SUPFAM" id="SSF52058">
    <property type="entry name" value="L domain-like"/>
    <property type="match status" value="1"/>
</dbReference>
<evidence type="ECO:0000313" key="1">
    <source>
        <dbReference type="EMBL" id="GAT49408.1"/>
    </source>
</evidence>
<accession>A0ABQ0LE65</accession>
<dbReference type="Proteomes" id="UP000815677">
    <property type="component" value="Unassembled WGS sequence"/>
</dbReference>
<dbReference type="EMBL" id="DF845479">
    <property type="protein sequence ID" value="GAT49408.1"/>
    <property type="molecule type" value="Genomic_DNA"/>
</dbReference>
<gene>
    <name evidence="1" type="ORF">MCHLO_06722</name>
</gene>
<evidence type="ECO:0000313" key="2">
    <source>
        <dbReference type="Proteomes" id="UP000815677"/>
    </source>
</evidence>
<protein>
    <recommendedName>
        <fullName evidence="3">F-box domain-containing protein</fullName>
    </recommendedName>
</protein>
<dbReference type="Gene3D" id="1.20.1280.50">
    <property type="match status" value="1"/>
</dbReference>
<evidence type="ECO:0008006" key="3">
    <source>
        <dbReference type="Google" id="ProtNLM"/>
    </source>
</evidence>
<sequence length="378" mass="42899">MSVDEAVLVEGQNSTNNDEDLLLSPYYPVLTLPSELISEIFTHYLPAYPICPPLLGYASPTKLTQICRQWREIAHTTPALWGAIELFMNSELDEFVDLQLETARTWLARSCSLPLSIVLGYLTMDETTKQMEDGIGLFLAHRSRWEYAALIVSSTTWIPGPMDGGMRILRQLDLAYSDTNTQRHPITVLDAPHLTTILLDCDFVYWEFVPALAVWSQITRLSLRHSTLNVVAAILRDAPNLVQCKIALNARRAVSPAVERLYEFLQLEMLIITAGFSDGEAVDEFLMAFRAPNLRRLHIDQDMLSHHPANNLTSIPLILKVMGCRLEQLSIAHPQHSLATYQEVLPDIGLIQLRHRLPKDWGAWDLHAEYRSQLTDYQ</sequence>
<proteinExistence type="predicted"/>